<accession>A0A814Z2W4</accession>
<dbReference type="EMBL" id="CAJNOM010000214">
    <property type="protein sequence ID" value="CAF1238346.1"/>
    <property type="molecule type" value="Genomic_DNA"/>
</dbReference>
<comment type="caution">
    <text evidence="4">The sequence shown here is derived from an EMBL/GenBank/DDBJ whole genome shotgun (WGS) entry which is preliminary data.</text>
</comment>
<feature type="domain" description="JmjC" evidence="1">
    <location>
        <begin position="131"/>
        <end position="291"/>
    </location>
</feature>
<dbReference type="Gene3D" id="2.60.120.650">
    <property type="entry name" value="Cupin"/>
    <property type="match status" value="1"/>
</dbReference>
<evidence type="ECO:0000313" key="5">
    <source>
        <dbReference type="Proteomes" id="UP000663832"/>
    </source>
</evidence>
<evidence type="ECO:0000313" key="2">
    <source>
        <dbReference type="EMBL" id="CAF0802072.1"/>
    </source>
</evidence>
<dbReference type="GO" id="GO:0000785">
    <property type="term" value="C:chromatin"/>
    <property type="evidence" value="ECO:0007669"/>
    <property type="project" value="TreeGrafter"/>
</dbReference>
<dbReference type="Proteomes" id="UP000663832">
    <property type="component" value="Unassembled WGS sequence"/>
</dbReference>
<dbReference type="AlphaFoldDB" id="A0A814Z2W4"/>
<dbReference type="GO" id="GO:0005634">
    <property type="term" value="C:nucleus"/>
    <property type="evidence" value="ECO:0007669"/>
    <property type="project" value="TreeGrafter"/>
</dbReference>
<proteinExistence type="predicted"/>
<dbReference type="EMBL" id="CAJNOI010000013">
    <property type="protein sequence ID" value="CAF0802072.1"/>
    <property type="molecule type" value="Genomic_DNA"/>
</dbReference>
<sequence>MSSTSMYVPTFEINQNQMENLIHFIYEKEQILKEYGAIKITLNQNCKLALKKRKKIPSSCEINKQIVKMTENNLIYSVKTVDQINEHDIKQNYLIKNENDFWSSLSSLKSNNEQRQLNISFSPNNSFFLQKTSRQYFDIHRLPRESILKIAGKDVLNKFVPCIKRAHGSSSIFPLTSADQHLFSIDYHHEGGNHHWYVIPNSQRDFFKKILDKQNLSIGCLDHGQILVDPLLLDKNQIRYHKIIQHSNEFVVLSSGTLAQSFTEDSSWSEFINFALPSWIQDSHAYNSRSLCQCQISDQSYLSKLIDLNLYPSVLVQKYINSSENSINSGTSILLRDETDVDIFTMPTANNSSTNSINGISFLK</sequence>
<evidence type="ECO:0000313" key="4">
    <source>
        <dbReference type="EMBL" id="CAF1238346.1"/>
    </source>
</evidence>
<dbReference type="GO" id="GO:0032452">
    <property type="term" value="F:histone demethylase activity"/>
    <property type="evidence" value="ECO:0007669"/>
    <property type="project" value="TreeGrafter"/>
</dbReference>
<reference evidence="4" key="1">
    <citation type="submission" date="2021-02" db="EMBL/GenBank/DDBJ databases">
        <authorList>
            <person name="Nowell W R."/>
        </authorList>
    </citation>
    <scope>NUCLEOTIDE SEQUENCE</scope>
</reference>
<dbReference type="Proteomes" id="UP000663877">
    <property type="component" value="Unassembled WGS sequence"/>
</dbReference>
<evidence type="ECO:0000313" key="3">
    <source>
        <dbReference type="EMBL" id="CAF1186786.1"/>
    </source>
</evidence>
<organism evidence="4 5">
    <name type="scientific">Adineta steineri</name>
    <dbReference type="NCBI Taxonomy" id="433720"/>
    <lineage>
        <taxon>Eukaryota</taxon>
        <taxon>Metazoa</taxon>
        <taxon>Spiralia</taxon>
        <taxon>Gnathifera</taxon>
        <taxon>Rotifera</taxon>
        <taxon>Eurotatoria</taxon>
        <taxon>Bdelloidea</taxon>
        <taxon>Adinetida</taxon>
        <taxon>Adinetidae</taxon>
        <taxon>Adineta</taxon>
    </lineage>
</organism>
<dbReference type="SMART" id="SM00558">
    <property type="entry name" value="JmjC"/>
    <property type="match status" value="1"/>
</dbReference>
<name>A0A814Z2W4_9BILA</name>
<keyword evidence="5" id="KW-1185">Reference proteome</keyword>
<dbReference type="GO" id="GO:0010468">
    <property type="term" value="P:regulation of gene expression"/>
    <property type="evidence" value="ECO:0007669"/>
    <property type="project" value="TreeGrafter"/>
</dbReference>
<protein>
    <recommendedName>
        <fullName evidence="1">JmjC domain-containing protein</fullName>
    </recommendedName>
</protein>
<dbReference type="PANTHER" id="PTHR10694">
    <property type="entry name" value="LYSINE-SPECIFIC DEMETHYLASE"/>
    <property type="match status" value="1"/>
</dbReference>
<dbReference type="InterPro" id="IPR003347">
    <property type="entry name" value="JmjC_dom"/>
</dbReference>
<dbReference type="OrthoDB" id="10042013at2759"/>
<dbReference type="Pfam" id="PF02373">
    <property type="entry name" value="JmjC"/>
    <property type="match status" value="1"/>
</dbReference>
<dbReference type="EMBL" id="CAJNOM010000179">
    <property type="protein sequence ID" value="CAF1186786.1"/>
    <property type="molecule type" value="Genomic_DNA"/>
</dbReference>
<evidence type="ECO:0000259" key="1">
    <source>
        <dbReference type="PROSITE" id="PS51184"/>
    </source>
</evidence>
<dbReference type="PROSITE" id="PS51184">
    <property type="entry name" value="JMJC"/>
    <property type="match status" value="1"/>
</dbReference>
<gene>
    <name evidence="2" type="ORF">BJG266_LOCUS5259</name>
    <name evidence="3" type="ORF">QVE165_LOCUS25007</name>
    <name evidence="4" type="ORF">QVE165_LOCUS27828</name>
</gene>